<proteinExistence type="predicted"/>
<evidence type="ECO:0000313" key="1">
    <source>
        <dbReference type="EMBL" id="SBW01329.1"/>
    </source>
</evidence>
<gene>
    <name evidence="1" type="ORF">KL86APRO_11411</name>
</gene>
<sequence length="154" mass="17329">MTTETPELKPRDRRNIDDLRLVMTNLANLIETENAALGEHKLDVVKALSANKWTLTRNYRNQMQAIADAPSILQCLEPEERAQLRTLGERLDRECKRNELLLEANIDAANRVMQAMVDGVKQASERGTVYGRTGTIKGISPDGRPLAVSFNREL</sequence>
<protein>
    <recommendedName>
        <fullName evidence="2">Flagellar protein FlgN</fullName>
    </recommendedName>
</protein>
<accession>A0A212JPG8</accession>
<organism evidence="1">
    <name type="scientific">uncultured Alphaproteobacteria bacterium</name>
    <dbReference type="NCBI Taxonomy" id="91750"/>
    <lineage>
        <taxon>Bacteria</taxon>
        <taxon>Pseudomonadati</taxon>
        <taxon>Pseudomonadota</taxon>
        <taxon>Alphaproteobacteria</taxon>
        <taxon>environmental samples</taxon>
    </lineage>
</organism>
<dbReference type="EMBL" id="FLUO01000001">
    <property type="protein sequence ID" value="SBW01329.1"/>
    <property type="molecule type" value="Genomic_DNA"/>
</dbReference>
<reference evidence="1" key="1">
    <citation type="submission" date="2016-04" db="EMBL/GenBank/DDBJ databases">
        <authorList>
            <person name="Evans L.H."/>
            <person name="Alamgir A."/>
            <person name="Owens N."/>
            <person name="Weber N.D."/>
            <person name="Virtaneva K."/>
            <person name="Barbian K."/>
            <person name="Babar A."/>
            <person name="Rosenke K."/>
        </authorList>
    </citation>
    <scope>NUCLEOTIDE SEQUENCE</scope>
    <source>
        <strain evidence="1">86</strain>
    </source>
</reference>
<dbReference type="AlphaFoldDB" id="A0A212JPG8"/>
<evidence type="ECO:0008006" key="2">
    <source>
        <dbReference type="Google" id="ProtNLM"/>
    </source>
</evidence>
<name>A0A212JPG8_9PROT</name>